<comment type="subcellular location">
    <subcellularLocation>
        <location evidence="1">Nucleus</location>
    </subcellularLocation>
</comment>
<dbReference type="Proteomes" id="UP001244341">
    <property type="component" value="Chromosome 15b"/>
</dbReference>
<reference evidence="5 6" key="1">
    <citation type="submission" date="2023-05" db="EMBL/GenBank/DDBJ databases">
        <title>A 100% complete, gapless, phased diploid assembly of the Scenedesmus obliquus UTEX 3031 genome.</title>
        <authorList>
            <person name="Biondi T.C."/>
            <person name="Hanschen E.R."/>
            <person name="Kwon T."/>
            <person name="Eng W."/>
            <person name="Kruse C.P.S."/>
            <person name="Koehler S.I."/>
            <person name="Kunde Y."/>
            <person name="Gleasner C.D."/>
            <person name="You Mak K.T."/>
            <person name="Polle J."/>
            <person name="Hovde B.T."/>
            <person name="Starkenburg S.R."/>
        </authorList>
    </citation>
    <scope>NUCLEOTIDE SEQUENCE [LARGE SCALE GENOMIC DNA]</scope>
    <source>
        <strain evidence="5 6">DOE0152z</strain>
    </source>
</reference>
<evidence type="ECO:0000259" key="4">
    <source>
        <dbReference type="PROSITE" id="PS51138"/>
    </source>
</evidence>
<protein>
    <recommendedName>
        <fullName evidence="4">ENT domain-containing protein</fullName>
    </recommendedName>
</protein>
<evidence type="ECO:0000256" key="1">
    <source>
        <dbReference type="ARBA" id="ARBA00004123"/>
    </source>
</evidence>
<feature type="compositionally biased region" description="Low complexity" evidence="3">
    <location>
        <begin position="81"/>
        <end position="94"/>
    </location>
</feature>
<gene>
    <name evidence="5" type="ORF">OEZ85_000987</name>
</gene>
<evidence type="ECO:0000256" key="2">
    <source>
        <dbReference type="ARBA" id="ARBA00023242"/>
    </source>
</evidence>
<evidence type="ECO:0000313" key="6">
    <source>
        <dbReference type="Proteomes" id="UP001244341"/>
    </source>
</evidence>
<dbReference type="EMBL" id="CP126222">
    <property type="protein sequence ID" value="WIA22553.1"/>
    <property type="molecule type" value="Genomic_DNA"/>
</dbReference>
<dbReference type="InterPro" id="IPR005491">
    <property type="entry name" value="ENT_dom"/>
</dbReference>
<evidence type="ECO:0000256" key="3">
    <source>
        <dbReference type="SAM" id="MobiDB-lite"/>
    </source>
</evidence>
<feature type="compositionally biased region" description="Pro residues" evidence="3">
    <location>
        <begin position="222"/>
        <end position="235"/>
    </location>
</feature>
<proteinExistence type="predicted"/>
<dbReference type="PROSITE" id="PS51138">
    <property type="entry name" value="ENT"/>
    <property type="match status" value="1"/>
</dbReference>
<feature type="compositionally biased region" description="Pro residues" evidence="3">
    <location>
        <begin position="111"/>
        <end position="120"/>
    </location>
</feature>
<sequence length="346" mass="36471">MAHVSAEEAYYVVLRTVVAGKQTNWAVMGHMAQLRQLMGVSDDLHKQYMEQIQADPHVCAINGSQPPAPKRQRTSAPPAPAATAAAARPAVQQKPKPKPPSRLSEPGYAAPLPPAPPPAPVVTYGLPNRMAPHEDPHRLVGQRVAITQYPHRLVGQRVAITQEDDSTLEGMVVDYNAADGTHFVICNLGMPDEAGDALPLVEYPDACQILGPHPDYVSPIPPAPAAHVSMPPPAARPRTSSYSGAAGGGSASKQKQRKPPTVRTGGAAGGGASGAVRLGAPPYSAAGLEARLAVADIPELANMLSAISRKERSIMAELEAAGLMDEELSRSVMEREELVRQVCAAH</sequence>
<keyword evidence="2" id="KW-0539">Nucleus</keyword>
<feature type="region of interest" description="Disordered" evidence="3">
    <location>
        <begin position="59"/>
        <end position="120"/>
    </location>
</feature>
<keyword evidence="6" id="KW-1185">Reference proteome</keyword>
<dbReference type="InterPro" id="IPR036142">
    <property type="entry name" value="ENT_dom-like_sf"/>
</dbReference>
<evidence type="ECO:0000313" key="5">
    <source>
        <dbReference type="EMBL" id="WIA22553.1"/>
    </source>
</evidence>
<feature type="region of interest" description="Disordered" evidence="3">
    <location>
        <begin position="222"/>
        <end position="274"/>
    </location>
</feature>
<organism evidence="5 6">
    <name type="scientific">Tetradesmus obliquus</name>
    <name type="common">Green alga</name>
    <name type="synonym">Acutodesmus obliquus</name>
    <dbReference type="NCBI Taxonomy" id="3088"/>
    <lineage>
        <taxon>Eukaryota</taxon>
        <taxon>Viridiplantae</taxon>
        <taxon>Chlorophyta</taxon>
        <taxon>core chlorophytes</taxon>
        <taxon>Chlorophyceae</taxon>
        <taxon>CS clade</taxon>
        <taxon>Sphaeropleales</taxon>
        <taxon>Scenedesmaceae</taxon>
        <taxon>Tetradesmus</taxon>
    </lineage>
</organism>
<accession>A0ABY8UPG1</accession>
<dbReference type="SUPFAM" id="SSF158639">
    <property type="entry name" value="ENT-like"/>
    <property type="match status" value="1"/>
</dbReference>
<feature type="domain" description="ENT" evidence="4">
    <location>
        <begin position="1"/>
        <end position="85"/>
    </location>
</feature>
<name>A0ABY8UPG1_TETOB</name>